<dbReference type="InterPro" id="IPR032675">
    <property type="entry name" value="LRR_dom_sf"/>
</dbReference>
<keyword evidence="6" id="KW-1185">Reference proteome</keyword>
<dbReference type="SUPFAM" id="SSF52047">
    <property type="entry name" value="RNI-like"/>
    <property type="match status" value="1"/>
</dbReference>
<gene>
    <name evidence="5" type="ORF">BV898_02373</name>
</gene>
<feature type="region of interest" description="Disordered" evidence="4">
    <location>
        <begin position="860"/>
        <end position="892"/>
    </location>
</feature>
<proteinExistence type="inferred from homology"/>
<comment type="caution">
    <text evidence="5">The sequence shown here is derived from an EMBL/GenBank/DDBJ whole genome shotgun (WGS) entry which is preliminary data.</text>
</comment>
<feature type="region of interest" description="Disordered" evidence="4">
    <location>
        <begin position="695"/>
        <end position="737"/>
    </location>
</feature>
<sequence>MPEMASIIHRPHKKDNNGEATPNVDVLLDDSNSYSLPASSTTSEGGAIPETFSQSAYPQKIAPAADRISGITGGEVSDVIEDVSDSSTVPAPLTVAVAPVIADPVVKNGGKGKKNRKGVAAAKVSAKDVSHVTEMVSDTSTVSIAPSDATALVTADSVVKEVKRVENAEKGDAAVKIPSQEVSDVIDDASDTSAVSAVPVDATATVIESLTEKVETEEQCDAVFRHPLDIGAKEEGVDGAAYALDMVQTNPPDPLTASGRKRKNMRVSFRSEEDKELVTDYVSPPDPWRFADESSTQNVLKAYAQMCLTNNVQPLPKVLESIKRNPGNRQRSGVFDLSGETIDLALVDTLEAIFMRMSFEELNLDGCLSDDELAVALMDMLEYYQMADKLVVSSNRKLQFRGWLAIAKNLKNCCLYYLDARGCPLQDQSASLISRALRCGTNLVTLHLENCSLSGRPAFLLISALQFSETVQELFLGDNKLTPNDMIHLASALKHGWRIRVLDLRNNLLMNSGAAHLLESVDDSSVRALVLFNTGITFQIGKTLARTLIRSRNLETLNIGMNDLTDETIFAIKESLITNRSVRRLGLQAAKLSDEGCIALAEFLADHPRFLRLDIRHNDIRGAGWLALSHAAKISPSLIRVDMSYDMREIKHPETIRDSLQQITSACLNNLDKFEKSLLPQAIEEEPVFDETVVVNGSGSPDDNATETPPLTNGATDITVTAPPPEDDQASSDAPIISDSVPLSSGIAVDMEFPNPDYPEFIGITFAEAEADDKDNEPDIDIPRKKCHPGRRRSSITSVTATGPLSICDRLNDELFPVRAGSSVCLPPYNTPVIKGRFQISLVKAGEKLYQSVQSVLSPTNSQAAGTPIGGTTNATAADSVDAAPKPDPKSLFNWRATFRRGSKEIPQVDLPVLAGNGESAGNKSPERTTPESSPLKIST</sequence>
<evidence type="ECO:0000256" key="2">
    <source>
        <dbReference type="ARBA" id="ARBA00022737"/>
    </source>
</evidence>
<dbReference type="Gene3D" id="3.80.10.10">
    <property type="entry name" value="Ribonuclease Inhibitor"/>
    <property type="match status" value="1"/>
</dbReference>
<dbReference type="InterPro" id="IPR051279">
    <property type="entry name" value="PP1-Reg/Actin-Interact_Protein"/>
</dbReference>
<feature type="compositionally biased region" description="Polar residues" evidence="4">
    <location>
        <begin position="30"/>
        <end position="44"/>
    </location>
</feature>
<feature type="compositionally biased region" description="Polar residues" evidence="4">
    <location>
        <begin position="931"/>
        <end position="940"/>
    </location>
</feature>
<evidence type="ECO:0000256" key="1">
    <source>
        <dbReference type="ARBA" id="ARBA00022614"/>
    </source>
</evidence>
<name>A0A1W0X8C1_HYPEX</name>
<accession>A0A1W0X8C1</accession>
<dbReference type="Pfam" id="PF13516">
    <property type="entry name" value="LRR_6"/>
    <property type="match status" value="1"/>
</dbReference>
<evidence type="ECO:0000256" key="3">
    <source>
        <dbReference type="ARBA" id="ARBA00038315"/>
    </source>
</evidence>
<feature type="compositionally biased region" description="Polar residues" evidence="4">
    <location>
        <begin position="695"/>
        <end position="719"/>
    </location>
</feature>
<keyword evidence="1" id="KW-0433">Leucine-rich repeat</keyword>
<feature type="compositionally biased region" description="Basic residues" evidence="4">
    <location>
        <begin position="785"/>
        <end position="794"/>
    </location>
</feature>
<dbReference type="EMBL" id="MTYJ01000010">
    <property type="protein sequence ID" value="OQV23630.1"/>
    <property type="molecule type" value="Genomic_DNA"/>
</dbReference>
<dbReference type="OrthoDB" id="10034042at2759"/>
<dbReference type="AlphaFoldDB" id="A0A1W0X8C1"/>
<dbReference type="PANTHER" id="PTHR24112">
    <property type="entry name" value="LEUCINE-RICH REPEAT, ISOFORM F-RELATED"/>
    <property type="match status" value="1"/>
</dbReference>
<evidence type="ECO:0000256" key="4">
    <source>
        <dbReference type="SAM" id="MobiDB-lite"/>
    </source>
</evidence>
<comment type="similarity">
    <text evidence="3">Belongs to the PPP1R37 family.</text>
</comment>
<dbReference type="CDD" id="cd00116">
    <property type="entry name" value="LRR_RI"/>
    <property type="match status" value="1"/>
</dbReference>
<feature type="region of interest" description="Disordered" evidence="4">
    <location>
        <begin position="1"/>
        <end position="54"/>
    </location>
</feature>
<dbReference type="InterPro" id="IPR001611">
    <property type="entry name" value="Leu-rich_rpt"/>
</dbReference>
<dbReference type="Proteomes" id="UP000192578">
    <property type="component" value="Unassembled WGS sequence"/>
</dbReference>
<keyword evidence="2" id="KW-0677">Repeat</keyword>
<feature type="region of interest" description="Disordered" evidence="4">
    <location>
        <begin position="906"/>
        <end position="940"/>
    </location>
</feature>
<evidence type="ECO:0000313" key="6">
    <source>
        <dbReference type="Proteomes" id="UP000192578"/>
    </source>
</evidence>
<organism evidence="5 6">
    <name type="scientific">Hypsibius exemplaris</name>
    <name type="common">Freshwater tardigrade</name>
    <dbReference type="NCBI Taxonomy" id="2072580"/>
    <lineage>
        <taxon>Eukaryota</taxon>
        <taxon>Metazoa</taxon>
        <taxon>Ecdysozoa</taxon>
        <taxon>Tardigrada</taxon>
        <taxon>Eutardigrada</taxon>
        <taxon>Parachela</taxon>
        <taxon>Hypsibioidea</taxon>
        <taxon>Hypsibiidae</taxon>
        <taxon>Hypsibius</taxon>
    </lineage>
</organism>
<evidence type="ECO:0000313" key="5">
    <source>
        <dbReference type="EMBL" id="OQV23630.1"/>
    </source>
</evidence>
<reference evidence="6" key="1">
    <citation type="submission" date="2017-01" db="EMBL/GenBank/DDBJ databases">
        <title>Comparative genomics of anhydrobiosis in the tardigrade Hypsibius dujardini.</title>
        <authorList>
            <person name="Yoshida Y."/>
            <person name="Koutsovoulos G."/>
            <person name="Laetsch D."/>
            <person name="Stevens L."/>
            <person name="Kumar S."/>
            <person name="Horikawa D."/>
            <person name="Ishino K."/>
            <person name="Komine S."/>
            <person name="Tomita M."/>
            <person name="Blaxter M."/>
            <person name="Arakawa K."/>
        </authorList>
    </citation>
    <scope>NUCLEOTIDE SEQUENCE [LARGE SCALE GENOMIC DNA]</scope>
    <source>
        <strain evidence="6">Z151</strain>
    </source>
</reference>
<dbReference type="PANTHER" id="PTHR24112:SF9">
    <property type="entry name" value="PROTEIN PHOSPHATASE 1 REGULATORY SUBUNIT 37"/>
    <property type="match status" value="1"/>
</dbReference>
<feature type="compositionally biased region" description="Polar residues" evidence="4">
    <location>
        <begin position="860"/>
        <end position="877"/>
    </location>
</feature>
<dbReference type="SMART" id="SM00368">
    <property type="entry name" value="LRR_RI"/>
    <property type="match status" value="6"/>
</dbReference>
<feature type="region of interest" description="Disordered" evidence="4">
    <location>
        <begin position="772"/>
        <end position="795"/>
    </location>
</feature>
<protein>
    <submittedName>
        <fullName evidence="5">Protein phosphatase 1 regulatory subunit 37</fullName>
    </submittedName>
</protein>